<dbReference type="AlphaFoldDB" id="A0AAW3JUM1"/>
<gene>
    <name evidence="1" type="ORF">APZ18_02275</name>
</gene>
<reference evidence="1 2" key="1">
    <citation type="submission" date="2015-10" db="EMBL/GenBank/DDBJ databases">
        <title>Butyribacter intestini gen. nov., sp. nov., a butyric acid-producing bacterium of the family Lachnospiraceae isolated from the human faeces.</title>
        <authorList>
            <person name="Zou Y."/>
            <person name="Xue W."/>
            <person name="Luo G."/>
            <person name="Lv M."/>
        </authorList>
    </citation>
    <scope>NUCLEOTIDE SEQUENCE [LARGE SCALE GENOMIC DNA]</scope>
    <source>
        <strain evidence="1 2">TF01-11</strain>
    </source>
</reference>
<proteinExistence type="predicted"/>
<name>A0AAW3JUM1_9FIRM</name>
<accession>A0AAW3JUM1</accession>
<organism evidence="1 2">
    <name type="scientific">Butyribacter intestini</name>
    <dbReference type="NCBI Taxonomy" id="1703332"/>
    <lineage>
        <taxon>Bacteria</taxon>
        <taxon>Bacillati</taxon>
        <taxon>Bacillota</taxon>
        <taxon>Clostridia</taxon>
        <taxon>Lachnospirales</taxon>
        <taxon>Lachnospiraceae</taxon>
        <taxon>Butyribacter</taxon>
    </lineage>
</organism>
<dbReference type="EMBL" id="LLKB01000001">
    <property type="protein sequence ID" value="KQC86040.1"/>
    <property type="molecule type" value="Genomic_DNA"/>
</dbReference>
<evidence type="ECO:0000313" key="2">
    <source>
        <dbReference type="Proteomes" id="UP000050833"/>
    </source>
</evidence>
<protein>
    <recommendedName>
        <fullName evidence="3">DUF3168 domain-containing protein</fullName>
    </recommendedName>
</protein>
<evidence type="ECO:0008006" key="3">
    <source>
        <dbReference type="Google" id="ProtNLM"/>
    </source>
</evidence>
<evidence type="ECO:0000313" key="1">
    <source>
        <dbReference type="EMBL" id="KQC86040.1"/>
    </source>
</evidence>
<dbReference type="Proteomes" id="UP000050833">
    <property type="component" value="Unassembled WGS sequence"/>
</dbReference>
<comment type="caution">
    <text evidence="1">The sequence shown here is derived from an EMBL/GenBank/DDBJ whole genome shotgun (WGS) entry which is preliminary data.</text>
</comment>
<keyword evidence="2" id="KW-1185">Reference proteome</keyword>
<sequence length="132" mass="14768">MLSVWNEVSKRLQQELKTDADAPYPQLHLTSKDVSDSPPKFPCLFVNSLGEPTEGTDLQNNQCYITSTIELQSYSAESPGGSQTEARKIMDVAGDVMLSMGYQLIYGPKQDNRNYFRTIARFRRLVGGGDEL</sequence>
<dbReference type="RefSeq" id="WP_055941223.1">
    <property type="nucleotide sequence ID" value="NZ_LLKB01000001.1"/>
</dbReference>